<keyword evidence="3" id="KW-1003">Cell membrane</keyword>
<dbReference type="Gene3D" id="1.20.1250.20">
    <property type="entry name" value="MFS general substrate transporter like domains"/>
    <property type="match status" value="1"/>
</dbReference>
<keyword evidence="2" id="KW-0813">Transport</keyword>
<dbReference type="InterPro" id="IPR020846">
    <property type="entry name" value="MFS_dom"/>
</dbReference>
<feature type="transmembrane region" description="Helical" evidence="7">
    <location>
        <begin position="196"/>
        <end position="215"/>
    </location>
</feature>
<proteinExistence type="predicted"/>
<comment type="caution">
    <text evidence="9">The sequence shown here is derived from an EMBL/GenBank/DDBJ whole genome shotgun (WGS) entry which is preliminary data.</text>
</comment>
<dbReference type="PRINTS" id="PR01036">
    <property type="entry name" value="TCRTETB"/>
</dbReference>
<dbReference type="InterPro" id="IPR011701">
    <property type="entry name" value="MFS"/>
</dbReference>
<keyword evidence="5 7" id="KW-1133">Transmembrane helix</keyword>
<evidence type="ECO:0000256" key="3">
    <source>
        <dbReference type="ARBA" id="ARBA00022475"/>
    </source>
</evidence>
<feature type="transmembrane region" description="Helical" evidence="7">
    <location>
        <begin position="302"/>
        <end position="320"/>
    </location>
</feature>
<dbReference type="InterPro" id="IPR036259">
    <property type="entry name" value="MFS_trans_sf"/>
</dbReference>
<feature type="transmembrane region" description="Helical" evidence="7">
    <location>
        <begin position="7"/>
        <end position="28"/>
    </location>
</feature>
<feature type="transmembrane region" description="Helical" evidence="7">
    <location>
        <begin position="431"/>
        <end position="450"/>
    </location>
</feature>
<dbReference type="PROSITE" id="PS50850">
    <property type="entry name" value="MFS"/>
    <property type="match status" value="1"/>
</dbReference>
<evidence type="ECO:0000313" key="10">
    <source>
        <dbReference type="Proteomes" id="UP000256485"/>
    </source>
</evidence>
<sequence length="472" mass="48977">MHDVRRGWWTVAVVSVTTFMAALDNLIVTVALPVIRTELDASLESLEWTVNAYTLAFGVSLIPAAALAERFGRRRFFLAGLALFTLASAWAGLASSPATLVAARLVQGVGGAVVTPLSLTLIAHQVPRERRGPALGTWSAATALGIALGPLVGGAVADTAGWHWIFWINVPVGLALLPIAAVVLLPSRGAREPVDLVGFALVTSGLFGVVFGLVRSNASGWGSPLIVGSLSVGVVLLTAFVLWESRAATPMVPLRFFTRRRFVVTNVVGFLMSFGVFGSVFLLTQLLQSLFDFGPFDAGLRMLFWSGATTLVSPVAASLAERFGPRPFMAAGLGLLAVAFVWIAVTASVGMSWVGLIPPFVLGGIGNSLAFAPAASAVLAAVATEDAGRASGVNNAIREVGGAFGVAVLATVFAHHGGFASVQDILDGTRPAVLVGAAFVAVGAVAALFYGSVRPAVRRPEAEQVTREPSLV</sequence>
<feature type="transmembrane region" description="Helical" evidence="7">
    <location>
        <begin position="221"/>
        <end position="243"/>
    </location>
</feature>
<feature type="transmembrane region" description="Helical" evidence="7">
    <location>
        <begin position="75"/>
        <end position="93"/>
    </location>
</feature>
<comment type="subcellular location">
    <subcellularLocation>
        <location evidence="1">Cell membrane</location>
        <topology evidence="1">Multi-pass membrane protein</topology>
    </subcellularLocation>
</comment>
<dbReference type="GO" id="GO:0022857">
    <property type="term" value="F:transmembrane transporter activity"/>
    <property type="evidence" value="ECO:0007669"/>
    <property type="project" value="InterPro"/>
</dbReference>
<feature type="domain" description="Major facilitator superfamily (MFS) profile" evidence="8">
    <location>
        <begin position="10"/>
        <end position="455"/>
    </location>
</feature>
<feature type="transmembrane region" description="Helical" evidence="7">
    <location>
        <begin position="360"/>
        <end position="384"/>
    </location>
</feature>
<dbReference type="PANTHER" id="PTHR42718">
    <property type="entry name" value="MAJOR FACILITATOR SUPERFAMILY MULTIDRUG TRANSPORTER MFSC"/>
    <property type="match status" value="1"/>
</dbReference>
<feature type="transmembrane region" description="Helical" evidence="7">
    <location>
        <begin position="263"/>
        <end position="282"/>
    </location>
</feature>
<evidence type="ECO:0000256" key="7">
    <source>
        <dbReference type="SAM" id="Phobius"/>
    </source>
</evidence>
<feature type="transmembrane region" description="Helical" evidence="7">
    <location>
        <begin position="105"/>
        <end position="123"/>
    </location>
</feature>
<dbReference type="GO" id="GO:0005886">
    <property type="term" value="C:plasma membrane"/>
    <property type="evidence" value="ECO:0007669"/>
    <property type="project" value="UniProtKB-SubCell"/>
</dbReference>
<evidence type="ECO:0000256" key="6">
    <source>
        <dbReference type="ARBA" id="ARBA00023136"/>
    </source>
</evidence>
<feature type="transmembrane region" description="Helical" evidence="7">
    <location>
        <begin position="48"/>
        <end position="68"/>
    </location>
</feature>
<keyword evidence="4 7" id="KW-0812">Transmembrane</keyword>
<dbReference type="SUPFAM" id="SSF103473">
    <property type="entry name" value="MFS general substrate transporter"/>
    <property type="match status" value="2"/>
</dbReference>
<dbReference type="InterPro" id="IPR005829">
    <property type="entry name" value="Sugar_transporter_CS"/>
</dbReference>
<evidence type="ECO:0000256" key="1">
    <source>
        <dbReference type="ARBA" id="ARBA00004651"/>
    </source>
</evidence>
<accession>A0A3D9V2X0</accession>
<gene>
    <name evidence="9" type="ORF">DFJ64_0423</name>
</gene>
<dbReference type="NCBIfam" id="TIGR00711">
    <property type="entry name" value="efflux_EmrB"/>
    <property type="match status" value="1"/>
</dbReference>
<evidence type="ECO:0000256" key="4">
    <source>
        <dbReference type="ARBA" id="ARBA00022692"/>
    </source>
</evidence>
<dbReference type="CDD" id="cd17321">
    <property type="entry name" value="MFS_MMR_MDR_like"/>
    <property type="match status" value="1"/>
</dbReference>
<feature type="transmembrane region" description="Helical" evidence="7">
    <location>
        <begin position="135"/>
        <end position="156"/>
    </location>
</feature>
<dbReference type="Pfam" id="PF07690">
    <property type="entry name" value="MFS_1"/>
    <property type="match status" value="1"/>
</dbReference>
<feature type="transmembrane region" description="Helical" evidence="7">
    <location>
        <begin position="332"/>
        <end position="354"/>
    </location>
</feature>
<feature type="transmembrane region" description="Helical" evidence="7">
    <location>
        <begin position="396"/>
        <end position="419"/>
    </location>
</feature>
<evidence type="ECO:0000313" key="9">
    <source>
        <dbReference type="EMBL" id="REF35053.1"/>
    </source>
</evidence>
<name>A0A3D9V2X0_THECX</name>
<dbReference type="Gene3D" id="1.20.1720.10">
    <property type="entry name" value="Multidrug resistance protein D"/>
    <property type="match status" value="1"/>
</dbReference>
<dbReference type="PANTHER" id="PTHR42718:SF42">
    <property type="entry name" value="EXPORT PROTEIN"/>
    <property type="match status" value="1"/>
</dbReference>
<evidence type="ECO:0000256" key="2">
    <source>
        <dbReference type="ARBA" id="ARBA00022448"/>
    </source>
</evidence>
<keyword evidence="10" id="KW-1185">Reference proteome</keyword>
<evidence type="ECO:0000259" key="8">
    <source>
        <dbReference type="PROSITE" id="PS50850"/>
    </source>
</evidence>
<dbReference type="RefSeq" id="WP_245940906.1">
    <property type="nucleotide sequence ID" value="NZ_QTUC01000001.1"/>
</dbReference>
<dbReference type="Proteomes" id="UP000256485">
    <property type="component" value="Unassembled WGS sequence"/>
</dbReference>
<keyword evidence="6 7" id="KW-0472">Membrane</keyword>
<dbReference type="EMBL" id="QTUC01000001">
    <property type="protein sequence ID" value="REF35053.1"/>
    <property type="molecule type" value="Genomic_DNA"/>
</dbReference>
<dbReference type="PROSITE" id="PS00216">
    <property type="entry name" value="SUGAR_TRANSPORT_1"/>
    <property type="match status" value="1"/>
</dbReference>
<evidence type="ECO:0000256" key="5">
    <source>
        <dbReference type="ARBA" id="ARBA00022989"/>
    </source>
</evidence>
<feature type="transmembrane region" description="Helical" evidence="7">
    <location>
        <begin position="162"/>
        <end position="184"/>
    </location>
</feature>
<protein>
    <submittedName>
        <fullName evidence="9">EmrB/QacA subfamily drug resistance transporter</fullName>
    </submittedName>
</protein>
<reference evidence="9 10" key="1">
    <citation type="submission" date="2018-08" db="EMBL/GenBank/DDBJ databases">
        <title>Sequencing the genomes of 1000 actinobacteria strains.</title>
        <authorList>
            <person name="Klenk H.-P."/>
        </authorList>
    </citation>
    <scope>NUCLEOTIDE SEQUENCE [LARGE SCALE GENOMIC DNA]</scope>
    <source>
        <strain evidence="9 10">DSM 22891</strain>
    </source>
</reference>
<dbReference type="InterPro" id="IPR004638">
    <property type="entry name" value="EmrB-like"/>
</dbReference>
<dbReference type="AlphaFoldDB" id="A0A3D9V2X0"/>
<organism evidence="9 10">
    <name type="scientific">Thermasporomyces composti</name>
    <dbReference type="NCBI Taxonomy" id="696763"/>
    <lineage>
        <taxon>Bacteria</taxon>
        <taxon>Bacillati</taxon>
        <taxon>Actinomycetota</taxon>
        <taxon>Actinomycetes</taxon>
        <taxon>Propionibacteriales</taxon>
        <taxon>Nocardioidaceae</taxon>
        <taxon>Thermasporomyces</taxon>
    </lineage>
</organism>